<dbReference type="OrthoDB" id="8969at10239"/>
<dbReference type="Proteomes" id="UP000224728">
    <property type="component" value="Segment"/>
</dbReference>
<keyword evidence="2" id="KW-1185">Reference proteome</keyword>
<reference evidence="1 2" key="1">
    <citation type="submission" date="2017-06" db="EMBL/GenBank/DDBJ databases">
        <authorList>
            <person name="Alvidrez A."/>
            <person name="Amparan D."/>
            <person name="Behrens K."/>
            <person name="Bonilla R."/>
            <person name="Bustillos I."/>
            <person name="Echeverri J."/>
            <person name="Girard H.G."/>
            <person name="Hidrogo M."/>
            <person name="Lujan J."/>
            <person name="Martinez M."/>
            <person name="Ontiveros C."/>
            <person name="Piedra M."/>
            <person name="Reyes N."/>
            <person name="Reyes P."/>
            <person name="Saenz P."/>
            <person name="Sanchez B."/>
            <person name="Suarez P."/>
            <person name="Torres G."/>
            <person name="Klyczek K."/>
            <person name="Garlena R.A."/>
            <person name="Russell D.A."/>
            <person name="Pope W.H."/>
            <person name="Jacobs-Sera D."/>
            <person name="Hendrix R.W."/>
            <person name="Hatfull G.F."/>
        </authorList>
    </citation>
    <scope>NUCLEOTIDE SEQUENCE [LARGE SCALE GENOMIC DNA]</scope>
</reference>
<proteinExistence type="predicted"/>
<evidence type="ECO:0000313" key="1">
    <source>
        <dbReference type="EMBL" id="ASR80647.1"/>
    </source>
</evidence>
<organism evidence="1 2">
    <name type="scientific">Arthrobacter phage Piccoletto</name>
    <dbReference type="NCBI Taxonomy" id="2024282"/>
    <lineage>
        <taxon>Viruses</taxon>
        <taxon>Duplodnaviria</taxon>
        <taxon>Heunggongvirae</taxon>
        <taxon>Uroviricota</taxon>
        <taxon>Caudoviricetes</taxon>
        <taxon>Berryhillviridae</taxon>
        <taxon>Jawnskivirus</taxon>
        <taxon>Jawnskivirus piccoletto</taxon>
        <taxon>Marthavirus piccoletto</taxon>
    </lineage>
</organism>
<accession>A0A222Z9I7</accession>
<evidence type="ECO:0000313" key="2">
    <source>
        <dbReference type="Proteomes" id="UP000224728"/>
    </source>
</evidence>
<sequence>MTEVFGTVDNDTREIAGMDGEGETRRRHLVDAEPEQEKTVSETSLFDELAAEAERELGKFVHYENTLRPGYYMRFSADIDAKELKRYENHTLGTGKRRRPEDADLIKGNAVMLGEKCVAILKGGIEDKHIIADPNDGGEDLIFRSESFVKLFGDGDGRVQTALQKFLGDAQIMKIAGALLEEAGYTDEAQAVDPTIA</sequence>
<gene>
    <name evidence="1" type="ORF">SEA_PICCOLETTO_16</name>
</gene>
<dbReference type="EMBL" id="MF189177">
    <property type="protein sequence ID" value="ASR80647.1"/>
    <property type="molecule type" value="Genomic_DNA"/>
</dbReference>
<name>A0A222Z9I7_9CAUD</name>
<protein>
    <submittedName>
        <fullName evidence="1">Uncharacterized protein</fullName>
    </submittedName>
</protein>